<keyword evidence="3" id="KW-1185">Reference proteome</keyword>
<feature type="transmembrane region" description="Helical" evidence="1">
    <location>
        <begin position="12"/>
        <end position="35"/>
    </location>
</feature>
<evidence type="ECO:0000256" key="1">
    <source>
        <dbReference type="SAM" id="Phobius"/>
    </source>
</evidence>
<feature type="transmembrane region" description="Helical" evidence="1">
    <location>
        <begin position="47"/>
        <end position="67"/>
    </location>
</feature>
<evidence type="ECO:0008006" key="4">
    <source>
        <dbReference type="Google" id="ProtNLM"/>
    </source>
</evidence>
<keyword evidence="1" id="KW-0472">Membrane</keyword>
<keyword evidence="1" id="KW-1133">Transmembrane helix</keyword>
<dbReference type="Proteomes" id="UP000245370">
    <property type="component" value="Unassembled WGS sequence"/>
</dbReference>
<proteinExistence type="predicted"/>
<organism evidence="2 3">
    <name type="scientific">Brumimicrobium oceani</name>
    <dbReference type="NCBI Taxonomy" id="2100725"/>
    <lineage>
        <taxon>Bacteria</taxon>
        <taxon>Pseudomonadati</taxon>
        <taxon>Bacteroidota</taxon>
        <taxon>Flavobacteriia</taxon>
        <taxon>Flavobacteriales</taxon>
        <taxon>Crocinitomicaceae</taxon>
        <taxon>Brumimicrobium</taxon>
    </lineage>
</organism>
<protein>
    <recommendedName>
        <fullName evidence="4">ATPase F0F1</fullName>
    </recommendedName>
</protein>
<gene>
    <name evidence="2" type="ORF">DIT68_09485</name>
</gene>
<evidence type="ECO:0000313" key="2">
    <source>
        <dbReference type="EMBL" id="PWH85478.1"/>
    </source>
</evidence>
<reference evidence="2 3" key="2">
    <citation type="submission" date="2018-05" db="EMBL/GenBank/DDBJ databases">
        <authorList>
            <person name="Lanie J.A."/>
            <person name="Ng W.-L."/>
            <person name="Kazmierczak K.M."/>
            <person name="Andrzejewski T.M."/>
            <person name="Davidsen T.M."/>
            <person name="Wayne K.J."/>
            <person name="Tettelin H."/>
            <person name="Glass J.I."/>
            <person name="Rusch D."/>
            <person name="Podicherti R."/>
            <person name="Tsui H.-C.T."/>
            <person name="Winkler M.E."/>
        </authorList>
    </citation>
    <scope>NUCLEOTIDE SEQUENCE [LARGE SCALE GENOMIC DNA]</scope>
    <source>
        <strain evidence="2 3">C305</strain>
    </source>
</reference>
<dbReference type="InterPro" id="IPR032820">
    <property type="entry name" value="ATPase_put"/>
</dbReference>
<dbReference type="Pfam" id="PF09527">
    <property type="entry name" value="ATPase_gene1"/>
    <property type="match status" value="1"/>
</dbReference>
<name>A0A2U2XCH1_9FLAO</name>
<accession>A0A2U2XCH1</accession>
<evidence type="ECO:0000313" key="3">
    <source>
        <dbReference type="Proteomes" id="UP000245370"/>
    </source>
</evidence>
<keyword evidence="1" id="KW-0812">Transmembrane</keyword>
<reference evidence="2 3" key="1">
    <citation type="submission" date="2018-05" db="EMBL/GenBank/DDBJ databases">
        <title>Brumimicrobium oceani sp. nov., isolated from coastal sediment.</title>
        <authorList>
            <person name="Kou Y."/>
        </authorList>
    </citation>
    <scope>NUCLEOTIDE SEQUENCE [LARGE SCALE GENOMIC DNA]</scope>
    <source>
        <strain evidence="2 3">C305</strain>
    </source>
</reference>
<dbReference type="EMBL" id="QFRJ01000006">
    <property type="protein sequence ID" value="PWH85478.1"/>
    <property type="molecule type" value="Genomic_DNA"/>
</dbReference>
<dbReference type="AlphaFoldDB" id="A0A2U2XCH1"/>
<dbReference type="OrthoDB" id="9798708at2"/>
<comment type="caution">
    <text evidence="2">The sequence shown here is derived from an EMBL/GenBank/DDBJ whole genome shotgun (WGS) entry which is preliminary data.</text>
</comment>
<sequence length="82" mass="9261">MMKIKDEDKKRVGNYVKFSGIAIQMGVLITLAALGGNWLDEKQKNEFPIWTLVLTLVAIFGSLYQIIREVIKMGKDEDDSKG</sequence>